<dbReference type="EMBL" id="JAUJYO010000003">
    <property type="protein sequence ID" value="KAK1320055.1"/>
    <property type="molecule type" value="Genomic_DNA"/>
</dbReference>
<protein>
    <submittedName>
        <fullName evidence="1">Uncharacterized protein</fullName>
    </submittedName>
</protein>
<comment type="caution">
    <text evidence="1">The sequence shown here is derived from an EMBL/GenBank/DDBJ whole genome shotgun (WGS) entry which is preliminary data.</text>
</comment>
<organism evidence="1 2">
    <name type="scientific">Acorus calamus</name>
    <name type="common">Sweet flag</name>
    <dbReference type="NCBI Taxonomy" id="4465"/>
    <lineage>
        <taxon>Eukaryota</taxon>
        <taxon>Viridiplantae</taxon>
        <taxon>Streptophyta</taxon>
        <taxon>Embryophyta</taxon>
        <taxon>Tracheophyta</taxon>
        <taxon>Spermatophyta</taxon>
        <taxon>Magnoliopsida</taxon>
        <taxon>Liliopsida</taxon>
        <taxon>Acoraceae</taxon>
        <taxon>Acorus</taxon>
    </lineage>
</organism>
<evidence type="ECO:0000313" key="2">
    <source>
        <dbReference type="Proteomes" id="UP001180020"/>
    </source>
</evidence>
<keyword evidence="2" id="KW-1185">Reference proteome</keyword>
<dbReference type="Proteomes" id="UP001180020">
    <property type="component" value="Unassembled WGS sequence"/>
</dbReference>
<evidence type="ECO:0000313" key="1">
    <source>
        <dbReference type="EMBL" id="KAK1320055.1"/>
    </source>
</evidence>
<reference evidence="1" key="2">
    <citation type="submission" date="2023-06" db="EMBL/GenBank/DDBJ databases">
        <authorList>
            <person name="Ma L."/>
            <person name="Liu K.-W."/>
            <person name="Li Z."/>
            <person name="Hsiao Y.-Y."/>
            <person name="Qi Y."/>
            <person name="Fu T."/>
            <person name="Tang G."/>
            <person name="Zhang D."/>
            <person name="Sun W.-H."/>
            <person name="Liu D.-K."/>
            <person name="Li Y."/>
            <person name="Chen G.-Z."/>
            <person name="Liu X.-D."/>
            <person name="Liao X.-Y."/>
            <person name="Jiang Y.-T."/>
            <person name="Yu X."/>
            <person name="Hao Y."/>
            <person name="Huang J."/>
            <person name="Zhao X.-W."/>
            <person name="Ke S."/>
            <person name="Chen Y.-Y."/>
            <person name="Wu W.-L."/>
            <person name="Hsu J.-L."/>
            <person name="Lin Y.-F."/>
            <person name="Huang M.-D."/>
            <person name="Li C.-Y."/>
            <person name="Huang L."/>
            <person name="Wang Z.-W."/>
            <person name="Zhao X."/>
            <person name="Zhong W.-Y."/>
            <person name="Peng D.-H."/>
            <person name="Ahmad S."/>
            <person name="Lan S."/>
            <person name="Zhang J.-S."/>
            <person name="Tsai W.-C."/>
            <person name="Van De Peer Y."/>
            <person name="Liu Z.-J."/>
        </authorList>
    </citation>
    <scope>NUCLEOTIDE SEQUENCE</scope>
    <source>
        <strain evidence="1">CP</strain>
        <tissue evidence="1">Leaves</tissue>
    </source>
</reference>
<dbReference type="AlphaFoldDB" id="A0AAV9F559"/>
<reference evidence="1" key="1">
    <citation type="journal article" date="2023" name="Nat. Commun.">
        <title>Diploid and tetraploid genomes of Acorus and the evolution of monocots.</title>
        <authorList>
            <person name="Ma L."/>
            <person name="Liu K.W."/>
            <person name="Li Z."/>
            <person name="Hsiao Y.Y."/>
            <person name="Qi Y."/>
            <person name="Fu T."/>
            <person name="Tang G.D."/>
            <person name="Zhang D."/>
            <person name="Sun W.H."/>
            <person name="Liu D.K."/>
            <person name="Li Y."/>
            <person name="Chen G.Z."/>
            <person name="Liu X.D."/>
            <person name="Liao X.Y."/>
            <person name="Jiang Y.T."/>
            <person name="Yu X."/>
            <person name="Hao Y."/>
            <person name="Huang J."/>
            <person name="Zhao X.W."/>
            <person name="Ke S."/>
            <person name="Chen Y.Y."/>
            <person name="Wu W.L."/>
            <person name="Hsu J.L."/>
            <person name="Lin Y.F."/>
            <person name="Huang M.D."/>
            <person name="Li C.Y."/>
            <person name="Huang L."/>
            <person name="Wang Z.W."/>
            <person name="Zhao X."/>
            <person name="Zhong W.Y."/>
            <person name="Peng D.H."/>
            <person name="Ahmad S."/>
            <person name="Lan S."/>
            <person name="Zhang J.S."/>
            <person name="Tsai W.C."/>
            <person name="Van de Peer Y."/>
            <person name="Liu Z.J."/>
        </authorList>
    </citation>
    <scope>NUCLEOTIDE SEQUENCE</scope>
    <source>
        <strain evidence="1">CP</strain>
    </source>
</reference>
<accession>A0AAV9F559</accession>
<proteinExistence type="predicted"/>
<name>A0AAV9F559_ACOCL</name>
<gene>
    <name evidence="1" type="ORF">QJS10_CPA03g02428</name>
</gene>
<sequence length="79" mass="8402">MSPPFLCDGGNSNEAARRAVFAPGFSIYTKVHGGFGSGARVVQVRGALQLQPVHVREGGHTEQGVLSVRERVRVLGLLC</sequence>